<reference evidence="1" key="1">
    <citation type="submission" date="2022-12" db="EMBL/GenBank/DDBJ databases">
        <title>Marinomonas 15G1-11 sp. nov, isolated from marine algae.</title>
        <authorList>
            <person name="Butt M."/>
            <person name="Choi D.G."/>
            <person name="Kim J.M."/>
            <person name="Lee J.K."/>
            <person name="Baek J.H."/>
            <person name="Jeon C.O."/>
        </authorList>
    </citation>
    <scope>NUCLEOTIDE SEQUENCE</scope>
    <source>
        <strain evidence="1">15G1-11</strain>
    </source>
</reference>
<gene>
    <name evidence="1" type="ORF">O1D97_09065</name>
</gene>
<dbReference type="PANTHER" id="PTHR38765:SF1">
    <property type="entry name" value="DUF484 DOMAIN-CONTAINING PROTEIN"/>
    <property type="match status" value="1"/>
</dbReference>
<dbReference type="PANTHER" id="PTHR38765">
    <property type="entry name" value="DUF484 DOMAIN-CONTAINING PROTEIN"/>
    <property type="match status" value="1"/>
</dbReference>
<name>A0ABT4JTR7_9GAMM</name>
<accession>A0ABT4JTR7</accession>
<dbReference type="RefSeq" id="WP_269124885.1">
    <property type="nucleotide sequence ID" value="NZ_JAPUBN010000014.1"/>
</dbReference>
<evidence type="ECO:0000313" key="2">
    <source>
        <dbReference type="Proteomes" id="UP001149719"/>
    </source>
</evidence>
<dbReference type="Pfam" id="PF04340">
    <property type="entry name" value="DUF484"/>
    <property type="match status" value="1"/>
</dbReference>
<organism evidence="1 2">
    <name type="scientific">Marinomonas phaeophyticola</name>
    <dbReference type="NCBI Taxonomy" id="3004091"/>
    <lineage>
        <taxon>Bacteria</taxon>
        <taxon>Pseudomonadati</taxon>
        <taxon>Pseudomonadota</taxon>
        <taxon>Gammaproteobacteria</taxon>
        <taxon>Oceanospirillales</taxon>
        <taxon>Oceanospirillaceae</taxon>
        <taxon>Marinomonas</taxon>
    </lineage>
</organism>
<dbReference type="InterPro" id="IPR029016">
    <property type="entry name" value="GAF-like_dom_sf"/>
</dbReference>
<proteinExistence type="predicted"/>
<sequence>MKETEVAQYLSENPDFFNRHLDVLEAINIPHPTRGEAISLLERQVMLLRKTASDHQSEFQRLVTVARENEAIMHKSRRLILAGLECSSLDEFVSLMHDILRNEFEITYNGFILFSKDILSANVRVSDLDEAEPVLKEILLRSGCYSGVLSVSESRYLFGEVSDKVMSAAVLPLVSRINGEAKYLGVLALGSNTLEKFSKDKGDIFLSYLSELLSAILLRLIK</sequence>
<dbReference type="EMBL" id="JAPUBN010000014">
    <property type="protein sequence ID" value="MCZ2721797.1"/>
    <property type="molecule type" value="Genomic_DNA"/>
</dbReference>
<evidence type="ECO:0000313" key="1">
    <source>
        <dbReference type="EMBL" id="MCZ2721797.1"/>
    </source>
</evidence>
<dbReference type="Proteomes" id="UP001149719">
    <property type="component" value="Unassembled WGS sequence"/>
</dbReference>
<protein>
    <submittedName>
        <fullName evidence="1">DUF484 family protein</fullName>
    </submittedName>
</protein>
<keyword evidence="2" id="KW-1185">Reference proteome</keyword>
<dbReference type="InterPro" id="IPR007435">
    <property type="entry name" value="DUF484"/>
</dbReference>
<dbReference type="Gene3D" id="3.30.450.40">
    <property type="match status" value="1"/>
</dbReference>
<comment type="caution">
    <text evidence="1">The sequence shown here is derived from an EMBL/GenBank/DDBJ whole genome shotgun (WGS) entry which is preliminary data.</text>
</comment>